<keyword evidence="1" id="KW-0614">Plasmid</keyword>
<reference evidence="2" key="1">
    <citation type="submission" date="2020-06" db="EMBL/GenBank/DDBJ databases">
        <title>Nostoc edaphicum CCNP1411 genome.</title>
        <authorList>
            <person name="Fidor A."/>
            <person name="Grabski M."/>
            <person name="Gawor J."/>
            <person name="Gromadka R."/>
            <person name="Wegrzyn G."/>
            <person name="Mazur-Marzec H."/>
        </authorList>
    </citation>
    <scope>NUCLEOTIDE SEQUENCE [LARGE SCALE GENOMIC DNA]</scope>
    <source>
        <strain evidence="2">CCNP1411</strain>
        <plasmid evidence="2">pne_1</plasmid>
    </source>
</reference>
<sequence length="335" mass="37313">MKNSFTKIVIILSLCITIFVSICPPSFATPRRVEECGIESYVSRADPICGAITTRSAACGVEQYKEQQSKTCPGYLSAETLWFKKWNVLDSDCSSIPGTKGTYQFTGNRRQEECIDNCDGCNKPRCVKYAYAIECARTESIPKCRLPAFGAQAYKQCSHPSHGYNTCAREEFGKVWKDCEVRKTKAELTAYIEGLSPNIDVMGVALIQNTGNLLKLDGNEIALACYIKRWDSDPLYKDAIEELKTIQFPALFGVTYDSNNYDCSSPPQLTVSTESCSDGTPRCKFQTAYNAALKFFETNKAEVAALIDDIVARTDSTYKTQLESLNAKLDSYYKS</sequence>
<protein>
    <submittedName>
        <fullName evidence="1">Uncharacterized protein</fullName>
    </submittedName>
</protein>
<proteinExistence type="predicted"/>
<dbReference type="AlphaFoldDB" id="A0A7D7QYZ5"/>
<name>A0A7D7QYZ5_9NOSO</name>
<organism evidence="1 2">
    <name type="scientific">Nostoc edaphicum CCNP1411</name>
    <dbReference type="NCBI Taxonomy" id="1472755"/>
    <lineage>
        <taxon>Bacteria</taxon>
        <taxon>Bacillati</taxon>
        <taxon>Cyanobacteriota</taxon>
        <taxon>Cyanophyceae</taxon>
        <taxon>Nostocales</taxon>
        <taxon>Nostocaceae</taxon>
        <taxon>Nostoc</taxon>
    </lineage>
</organism>
<evidence type="ECO:0000313" key="2">
    <source>
        <dbReference type="Proteomes" id="UP000514713"/>
    </source>
</evidence>
<keyword evidence="2" id="KW-1185">Reference proteome</keyword>
<evidence type="ECO:0000313" key="1">
    <source>
        <dbReference type="EMBL" id="QMS86086.1"/>
    </source>
</evidence>
<gene>
    <name evidence="1" type="ORF">HUN01_00185</name>
</gene>
<dbReference type="Proteomes" id="UP000514713">
    <property type="component" value="Plasmid pNe_1"/>
</dbReference>
<dbReference type="RefSeq" id="WP_181927032.1">
    <property type="nucleotide sequence ID" value="NZ_CP054693.1"/>
</dbReference>
<dbReference type="EMBL" id="CP054693">
    <property type="protein sequence ID" value="QMS86086.1"/>
    <property type="molecule type" value="Genomic_DNA"/>
</dbReference>
<dbReference type="KEGG" id="ned:HUN01_00185"/>
<geneLocation type="plasmid" evidence="2">
    <name>pne_1</name>
</geneLocation>
<accession>A0A7D7QYZ5</accession>